<dbReference type="InterPro" id="IPR027443">
    <property type="entry name" value="IPNS-like_sf"/>
</dbReference>
<feature type="domain" description="Isopenicillin N synthase-like Fe(2+) 2OG dioxygenase" evidence="2">
    <location>
        <begin position="203"/>
        <end position="295"/>
    </location>
</feature>
<comment type="similarity">
    <text evidence="1">Belongs to the iron/ascorbate-dependent oxidoreductase family.</text>
</comment>
<protein>
    <submittedName>
        <fullName evidence="4">2OG-Fe(II) oxygenase superfamily protein</fullName>
    </submittedName>
</protein>
<dbReference type="Gene3D" id="2.60.120.330">
    <property type="entry name" value="B-lactam Antibiotic, Isopenicillin N Synthase, Chain"/>
    <property type="match status" value="1"/>
</dbReference>
<dbReference type="InterPro" id="IPR026992">
    <property type="entry name" value="DIOX_N"/>
</dbReference>
<evidence type="ECO:0000259" key="2">
    <source>
        <dbReference type="Pfam" id="PF03171"/>
    </source>
</evidence>
<dbReference type="OrthoDB" id="406156at2759"/>
<evidence type="ECO:0000313" key="5">
    <source>
        <dbReference type="Proteomes" id="UP000717696"/>
    </source>
</evidence>
<dbReference type="Proteomes" id="UP000717696">
    <property type="component" value="Unassembled WGS sequence"/>
</dbReference>
<dbReference type="EMBL" id="JAGMUU010000022">
    <property type="protein sequence ID" value="KAH7128034.1"/>
    <property type="molecule type" value="Genomic_DNA"/>
</dbReference>
<evidence type="ECO:0000256" key="1">
    <source>
        <dbReference type="ARBA" id="ARBA00008056"/>
    </source>
</evidence>
<gene>
    <name evidence="4" type="ORF">B0J13DRAFT_588706</name>
</gene>
<accession>A0A9P9DX98</accession>
<dbReference type="InterPro" id="IPR050231">
    <property type="entry name" value="Iron_ascorbate_oxido_reductase"/>
</dbReference>
<keyword evidence="5" id="KW-1185">Reference proteome</keyword>
<dbReference type="PANTHER" id="PTHR47990">
    <property type="entry name" value="2-OXOGLUTARATE (2OG) AND FE(II)-DEPENDENT OXYGENASE SUPERFAMILY PROTEIN-RELATED"/>
    <property type="match status" value="1"/>
</dbReference>
<evidence type="ECO:0000313" key="4">
    <source>
        <dbReference type="EMBL" id="KAH7128034.1"/>
    </source>
</evidence>
<dbReference type="InterPro" id="IPR044861">
    <property type="entry name" value="IPNS-like_FE2OG_OXY"/>
</dbReference>
<dbReference type="SUPFAM" id="SSF51197">
    <property type="entry name" value="Clavaminate synthase-like"/>
    <property type="match status" value="1"/>
</dbReference>
<dbReference type="Pfam" id="PF03171">
    <property type="entry name" value="2OG-FeII_Oxy"/>
    <property type="match status" value="1"/>
</dbReference>
<name>A0A9P9DX98_9HYPO</name>
<dbReference type="AlphaFoldDB" id="A0A9P9DX98"/>
<dbReference type="FunFam" id="2.60.120.330:FF:000040">
    <property type="entry name" value="Chromosome 21, whole genome shotgun sequence"/>
    <property type="match status" value="1"/>
</dbReference>
<evidence type="ECO:0000259" key="3">
    <source>
        <dbReference type="Pfam" id="PF14226"/>
    </source>
</evidence>
<proteinExistence type="inferred from homology"/>
<sequence length="366" mass="42017">MPSAVLPELEPYTHVPETKEQLDWASLTTIDLSKYGTPKGNKELAQALIRAINTKGFFYVTNFGISQEDVDLQFALGQAFYKLSLEDKLKYVADLDAGNYTGYRPAGRRPLPGGIPEKIEMWNMSTEDGQIRQRLPNPLDSYRDDIKDFSKALHDNILDPLNHLIALALELPEDYFKELHRWDTNDESHLRYMKYSKFSQEEVDSLKDNLWIRGHTDLGSWTLLFRQPVAGLQIRDPETKEWKWAKPLDGSLTINAGDALSYLTGGYIKSTVHRVAVPPKDQRDVDRLGLMYFTRPQNEVPLKTVNSPVLQREGHSQNDFEASGHEIPTMAEFTRLKQTWNQRKDVSQEQRDGQQILPGVIEKRFL</sequence>
<reference evidence="4" key="1">
    <citation type="journal article" date="2021" name="Nat. Commun.">
        <title>Genetic determinants of endophytism in the Arabidopsis root mycobiome.</title>
        <authorList>
            <person name="Mesny F."/>
            <person name="Miyauchi S."/>
            <person name="Thiergart T."/>
            <person name="Pickel B."/>
            <person name="Atanasova L."/>
            <person name="Karlsson M."/>
            <person name="Huettel B."/>
            <person name="Barry K.W."/>
            <person name="Haridas S."/>
            <person name="Chen C."/>
            <person name="Bauer D."/>
            <person name="Andreopoulos W."/>
            <person name="Pangilinan J."/>
            <person name="LaButti K."/>
            <person name="Riley R."/>
            <person name="Lipzen A."/>
            <person name="Clum A."/>
            <person name="Drula E."/>
            <person name="Henrissat B."/>
            <person name="Kohler A."/>
            <person name="Grigoriev I.V."/>
            <person name="Martin F.M."/>
            <person name="Hacquard S."/>
        </authorList>
    </citation>
    <scope>NUCLEOTIDE SEQUENCE</scope>
    <source>
        <strain evidence="4">MPI-CAGE-AT-0021</strain>
    </source>
</reference>
<feature type="domain" description="Non-haem dioxygenase N-terminal" evidence="3">
    <location>
        <begin position="29"/>
        <end position="128"/>
    </location>
</feature>
<dbReference type="Pfam" id="PF14226">
    <property type="entry name" value="DIOX_N"/>
    <property type="match status" value="1"/>
</dbReference>
<comment type="caution">
    <text evidence="4">The sequence shown here is derived from an EMBL/GenBank/DDBJ whole genome shotgun (WGS) entry which is preliminary data.</text>
</comment>
<organism evidence="4 5">
    <name type="scientific">Dactylonectria estremocensis</name>
    <dbReference type="NCBI Taxonomy" id="1079267"/>
    <lineage>
        <taxon>Eukaryota</taxon>
        <taxon>Fungi</taxon>
        <taxon>Dikarya</taxon>
        <taxon>Ascomycota</taxon>
        <taxon>Pezizomycotina</taxon>
        <taxon>Sordariomycetes</taxon>
        <taxon>Hypocreomycetidae</taxon>
        <taxon>Hypocreales</taxon>
        <taxon>Nectriaceae</taxon>
        <taxon>Dactylonectria</taxon>
    </lineage>
</organism>